<dbReference type="InterPro" id="IPR038726">
    <property type="entry name" value="PDDEXK_AddAB-type"/>
</dbReference>
<comment type="caution">
    <text evidence="9">The sequence shown here is derived from an EMBL/GenBank/DDBJ whole genome shotgun (WGS) entry which is preliminary data.</text>
</comment>
<evidence type="ECO:0000256" key="4">
    <source>
        <dbReference type="ARBA" id="ARBA00022806"/>
    </source>
</evidence>
<evidence type="ECO:0000256" key="3">
    <source>
        <dbReference type="ARBA" id="ARBA00022801"/>
    </source>
</evidence>
<evidence type="ECO:0000256" key="5">
    <source>
        <dbReference type="ARBA" id="ARBA00022840"/>
    </source>
</evidence>
<dbReference type="Pfam" id="PF12705">
    <property type="entry name" value="PDDEXK_1"/>
    <property type="match status" value="1"/>
</dbReference>
<evidence type="ECO:0000256" key="6">
    <source>
        <dbReference type="ARBA" id="ARBA00023125"/>
    </source>
</evidence>
<evidence type="ECO:0000259" key="8">
    <source>
        <dbReference type="Pfam" id="PF12705"/>
    </source>
</evidence>
<keyword evidence="2" id="KW-0227">DNA damage</keyword>
<dbReference type="GO" id="GO:0006281">
    <property type="term" value="P:DNA repair"/>
    <property type="evidence" value="ECO:0007669"/>
    <property type="project" value="UniProtKB-KW"/>
</dbReference>
<protein>
    <recommendedName>
        <fullName evidence="8">PD-(D/E)XK endonuclease-like domain-containing protein</fullName>
    </recommendedName>
</protein>
<keyword evidence="6" id="KW-0238">DNA-binding</keyword>
<dbReference type="RefSeq" id="WP_162266454.1">
    <property type="nucleotide sequence ID" value="NZ_LRVM01000002.1"/>
</dbReference>
<evidence type="ECO:0000256" key="1">
    <source>
        <dbReference type="ARBA" id="ARBA00022741"/>
    </source>
</evidence>
<dbReference type="GO" id="GO:0003677">
    <property type="term" value="F:DNA binding"/>
    <property type="evidence" value="ECO:0007669"/>
    <property type="project" value="UniProtKB-KW"/>
</dbReference>
<dbReference type="InterPro" id="IPR011604">
    <property type="entry name" value="PDDEXK-like_dom_sf"/>
</dbReference>
<keyword evidence="5" id="KW-0067">ATP-binding</keyword>
<keyword evidence="4" id="KW-0347">Helicase</keyword>
<dbReference type="EMBL" id="LRVM01000002">
    <property type="protein sequence ID" value="KXL53557.1"/>
    <property type="molecule type" value="Genomic_DNA"/>
</dbReference>
<dbReference type="GO" id="GO:0016787">
    <property type="term" value="F:hydrolase activity"/>
    <property type="evidence" value="ECO:0007669"/>
    <property type="project" value="UniProtKB-KW"/>
</dbReference>
<feature type="domain" description="PD-(D/E)XK endonuclease-like" evidence="8">
    <location>
        <begin position="56"/>
        <end position="169"/>
    </location>
</feature>
<evidence type="ECO:0000313" key="10">
    <source>
        <dbReference type="Proteomes" id="UP000070539"/>
    </source>
</evidence>
<reference evidence="9 10" key="1">
    <citation type="submission" date="2016-01" db="EMBL/GenBank/DDBJ databases">
        <title>Genome sequence of Clostridium neopropionicum X4, DSM-3847.</title>
        <authorList>
            <person name="Poehlein A."/>
            <person name="Beck M.H."/>
            <person name="Bengelsdorf F.R."/>
            <person name="Daniel R."/>
            <person name="Duerre P."/>
        </authorList>
    </citation>
    <scope>NUCLEOTIDE SEQUENCE [LARGE SCALE GENOMIC DNA]</scope>
    <source>
        <strain evidence="9 10">DSM-3847</strain>
    </source>
</reference>
<organism evidence="9 10">
    <name type="scientific">Anaerotignum neopropionicum</name>
    <dbReference type="NCBI Taxonomy" id="36847"/>
    <lineage>
        <taxon>Bacteria</taxon>
        <taxon>Bacillati</taxon>
        <taxon>Bacillota</taxon>
        <taxon>Clostridia</taxon>
        <taxon>Lachnospirales</taxon>
        <taxon>Anaerotignaceae</taxon>
        <taxon>Anaerotignum</taxon>
    </lineage>
</organism>
<name>A0A136WGG4_9FIRM</name>
<gene>
    <name evidence="9" type="ORF">CLNEO_07830</name>
</gene>
<dbReference type="GO" id="GO:0005524">
    <property type="term" value="F:ATP binding"/>
    <property type="evidence" value="ECO:0007669"/>
    <property type="project" value="UniProtKB-KW"/>
</dbReference>
<accession>A0A136WGG4</accession>
<dbReference type="Gene3D" id="3.90.320.10">
    <property type="match status" value="1"/>
</dbReference>
<proteinExistence type="predicted"/>
<evidence type="ECO:0000256" key="2">
    <source>
        <dbReference type="ARBA" id="ARBA00022763"/>
    </source>
</evidence>
<keyword evidence="3" id="KW-0378">Hydrolase</keyword>
<dbReference type="Proteomes" id="UP000070539">
    <property type="component" value="Unassembled WGS sequence"/>
</dbReference>
<evidence type="ECO:0000256" key="7">
    <source>
        <dbReference type="ARBA" id="ARBA00023204"/>
    </source>
</evidence>
<dbReference type="GO" id="GO:0004386">
    <property type="term" value="F:helicase activity"/>
    <property type="evidence" value="ECO:0007669"/>
    <property type="project" value="UniProtKB-KW"/>
</dbReference>
<sequence>MILLMVLILLFIFRRQNWSMKKIPSSNGMGGYSLIYADQKQNGKKDEGFGKLLYSAEYELQGKPDYIYKKRFGKGIVPVELKSGSIGESSLPHRGDLLQLGAYFLILEDVYKVRPKFGRLAYQDYIFVVKNTRSLRKEVMKTTKEMREMLLYGVGKANPSFATCRYCICNGTVCKYSETEIIGGKANGASGGEE</sequence>
<dbReference type="AlphaFoldDB" id="A0A136WGG4"/>
<keyword evidence="1" id="KW-0547">Nucleotide-binding</keyword>
<dbReference type="STRING" id="36847.CLNEO_07830"/>
<evidence type="ECO:0000313" key="9">
    <source>
        <dbReference type="EMBL" id="KXL53557.1"/>
    </source>
</evidence>
<keyword evidence="7" id="KW-0234">DNA repair</keyword>
<keyword evidence="10" id="KW-1185">Reference proteome</keyword>